<dbReference type="Pfam" id="PF06785">
    <property type="entry name" value="UPF0242"/>
    <property type="match status" value="1"/>
</dbReference>
<dbReference type="OrthoDB" id="21480at2"/>
<evidence type="ECO:0000259" key="4">
    <source>
        <dbReference type="Pfam" id="PF18095"/>
    </source>
</evidence>
<keyword evidence="1" id="KW-0175">Coiled coil</keyword>
<keyword evidence="2" id="KW-0812">Transmembrane</keyword>
<dbReference type="InterPro" id="IPR009623">
    <property type="entry name" value="UPF0242_N"/>
</dbReference>
<evidence type="ECO:0000256" key="1">
    <source>
        <dbReference type="SAM" id="Coils"/>
    </source>
</evidence>
<dbReference type="HOGENOM" id="CLU_723501_0_0_0"/>
<evidence type="ECO:0000313" key="6">
    <source>
        <dbReference type="Proteomes" id="UP000000529"/>
    </source>
</evidence>
<feature type="transmembrane region" description="Helical" evidence="2">
    <location>
        <begin position="49"/>
        <end position="73"/>
    </location>
</feature>
<organism evidence="5 6">
    <name type="scientific">Protochlamydia amoebophila (strain UWE25)</name>
    <dbReference type="NCBI Taxonomy" id="264201"/>
    <lineage>
        <taxon>Bacteria</taxon>
        <taxon>Pseudomonadati</taxon>
        <taxon>Chlamydiota</taxon>
        <taxon>Chlamydiia</taxon>
        <taxon>Parachlamydiales</taxon>
        <taxon>Parachlamydiaceae</taxon>
        <taxon>Candidatus Protochlamydia</taxon>
    </lineage>
</organism>
<proteinExistence type="predicted"/>
<accession>Q6MEU1</accession>
<dbReference type="STRING" id="264201.pc0184"/>
<reference evidence="5 6" key="1">
    <citation type="journal article" date="2004" name="Science">
        <title>Illuminating the evolutionary history of chlamydiae.</title>
        <authorList>
            <person name="Horn M."/>
            <person name="Collingro A."/>
            <person name="Schmitz-Esser S."/>
            <person name="Beier C.L."/>
            <person name="Purkhold U."/>
            <person name="Fartmann B."/>
            <person name="Brandt P."/>
            <person name="Nyakatura G.J."/>
            <person name="Droege M."/>
            <person name="Frishman D."/>
            <person name="Rattei T."/>
            <person name="Mewes H."/>
            <person name="Wagner M."/>
        </authorList>
    </citation>
    <scope>NUCLEOTIDE SEQUENCE [LARGE SCALE GENOMIC DNA]</scope>
    <source>
        <strain evidence="5 6">UWE25</strain>
    </source>
</reference>
<dbReference type="RefSeq" id="WP_011174734.1">
    <property type="nucleotide sequence ID" value="NC_005861.2"/>
</dbReference>
<dbReference type="eggNOG" id="COG1193">
    <property type="taxonomic scope" value="Bacteria"/>
</dbReference>
<keyword evidence="6" id="KW-1185">Reference proteome</keyword>
<dbReference type="EMBL" id="BX908798">
    <property type="protein sequence ID" value="CAF22908.1"/>
    <property type="molecule type" value="Genomic_DNA"/>
</dbReference>
<dbReference type="InterPro" id="IPR040578">
    <property type="entry name" value="UPF0242_PAS"/>
</dbReference>
<dbReference type="Proteomes" id="UP000000529">
    <property type="component" value="Chromosome"/>
</dbReference>
<evidence type="ECO:0000313" key="5">
    <source>
        <dbReference type="EMBL" id="CAF22908.1"/>
    </source>
</evidence>
<evidence type="ECO:0008006" key="7">
    <source>
        <dbReference type="Google" id="ProtNLM"/>
    </source>
</evidence>
<dbReference type="AlphaFoldDB" id="Q6MEU1"/>
<dbReference type="Pfam" id="PF18095">
    <property type="entry name" value="PAS_12"/>
    <property type="match status" value="1"/>
</dbReference>
<gene>
    <name evidence="5" type="ORF">PC_RS00900</name>
</gene>
<dbReference type="KEGG" id="pcu:PC_RS00900"/>
<evidence type="ECO:0000259" key="3">
    <source>
        <dbReference type="Pfam" id="PF06785"/>
    </source>
</evidence>
<keyword evidence="2" id="KW-0472">Membrane</keyword>
<feature type="domain" description="UPF0242" evidence="3">
    <location>
        <begin position="17"/>
        <end position="234"/>
    </location>
</feature>
<feature type="transmembrane region" description="Helical" evidence="2">
    <location>
        <begin position="20"/>
        <end position="43"/>
    </location>
</feature>
<feature type="domain" description="UPF0242" evidence="4">
    <location>
        <begin position="283"/>
        <end position="434"/>
    </location>
</feature>
<protein>
    <recommendedName>
        <fullName evidence="7">PAS domain-containing protein</fullName>
    </recommendedName>
</protein>
<sequence>MNQEIVFFSMKFKTTNRQFFSAAVIFFYLLPLLFFVTYSIGLMPHQKSWSILTLGLLLVAIGSICLILLAYYWEIGLKTKWQGESAILSSQSSFTSEKENKVTALDPAFTLVPLEEAPSFTTKEEVTLLNSLENLNDEQRKREEELALKQSEIQKLVEENQSLISQTQQTQQDFADYKLFSEEQLKQKQLQINFLQQTIEDQRSEMEKRQDQIFHLDTKVHDLSYEIKTLLYLHETESNTSKKEELFKNNSNGPFIEDFDDFPTHTSIIPSLDLKNGYWVKTTIEASALLKKCINMAQKMTGANYYNNETTRYREFSTSNYAIDQRRLFDNLKNEEGGLIVVFSQKDQKLLFANQQSKALLGWSADKLISDFAQIIQEGLNEWRRGLAALTTAAESQIRLLAKNKNGQEVLLSCQLGIIPSGLFRSYVIAIFYPT</sequence>
<keyword evidence="2" id="KW-1133">Transmembrane helix</keyword>
<name>Q6MEU1_PARUW</name>
<feature type="coiled-coil region" evidence="1">
    <location>
        <begin position="129"/>
        <end position="212"/>
    </location>
</feature>
<evidence type="ECO:0000256" key="2">
    <source>
        <dbReference type="SAM" id="Phobius"/>
    </source>
</evidence>